<protein>
    <submittedName>
        <fullName evidence="1">Uncharacterized protein</fullName>
    </submittedName>
</protein>
<sequence>MKNLDTMRFIVGRFASFSPEIEFLPSLIFYSSNLCILLST</sequence>
<organism evidence="1 2">
    <name type="scientific">Streptococcus mitis SK1073</name>
    <dbReference type="NCBI Taxonomy" id="1008452"/>
    <lineage>
        <taxon>Bacteria</taxon>
        <taxon>Bacillati</taxon>
        <taxon>Bacillota</taxon>
        <taxon>Bacilli</taxon>
        <taxon>Lactobacillales</taxon>
        <taxon>Streptococcaceae</taxon>
        <taxon>Streptococcus</taxon>
        <taxon>Streptococcus mitis group</taxon>
    </lineage>
</organism>
<dbReference type="EMBL" id="AFQT01000038">
    <property type="protein sequence ID" value="EGP68185.1"/>
    <property type="molecule type" value="Genomic_DNA"/>
</dbReference>
<evidence type="ECO:0000313" key="1">
    <source>
        <dbReference type="EMBL" id="EGP68185.1"/>
    </source>
</evidence>
<name>F9HCQ9_STRMT</name>
<reference evidence="1 2" key="1">
    <citation type="submission" date="2011-05" db="EMBL/GenBank/DDBJ databases">
        <authorList>
            <person name="Durkin A.S."/>
            <person name="Radune D."/>
            <person name="Hostetler J."/>
            <person name="Torralba M."/>
            <person name="Gillis M."/>
            <person name="Methe B."/>
            <person name="Sutton G."/>
            <person name="Nelson K.E."/>
        </authorList>
    </citation>
    <scope>NUCLEOTIDE SEQUENCE [LARGE SCALE GENOMIC DNA]</scope>
    <source>
        <strain evidence="1 2">SK1073</strain>
    </source>
</reference>
<comment type="caution">
    <text evidence="1">The sequence shown here is derived from an EMBL/GenBank/DDBJ whole genome shotgun (WGS) entry which is preliminary data.</text>
</comment>
<gene>
    <name evidence="1" type="ORF">HMPREF9958_0433</name>
</gene>
<accession>F9HCQ9</accession>
<dbReference type="AlphaFoldDB" id="F9HCQ9"/>
<dbReference type="Proteomes" id="UP000003815">
    <property type="component" value="Unassembled WGS sequence"/>
</dbReference>
<proteinExistence type="predicted"/>
<evidence type="ECO:0000313" key="2">
    <source>
        <dbReference type="Proteomes" id="UP000003815"/>
    </source>
</evidence>